<dbReference type="RefSeq" id="WP_386665609.1">
    <property type="nucleotide sequence ID" value="NZ_JBHLTG010000001.1"/>
</dbReference>
<name>A0ABV6RK18_9GAMM</name>
<reference evidence="1 2" key="1">
    <citation type="submission" date="2024-09" db="EMBL/GenBank/DDBJ databases">
        <authorList>
            <person name="Sun Q."/>
            <person name="Mori K."/>
        </authorList>
    </citation>
    <scope>NUCLEOTIDE SEQUENCE [LARGE SCALE GENOMIC DNA]</scope>
    <source>
        <strain evidence="1 2">KCTC 23076</strain>
    </source>
</reference>
<evidence type="ECO:0000313" key="1">
    <source>
        <dbReference type="EMBL" id="MFC0677313.1"/>
    </source>
</evidence>
<dbReference type="EMBL" id="JBHLTG010000001">
    <property type="protein sequence ID" value="MFC0677313.1"/>
    <property type="molecule type" value="Genomic_DNA"/>
</dbReference>
<accession>A0ABV6RK18</accession>
<dbReference type="Proteomes" id="UP001589896">
    <property type="component" value="Unassembled WGS sequence"/>
</dbReference>
<organism evidence="1 2">
    <name type="scientific">Lysobacter korlensis</name>
    <dbReference type="NCBI Taxonomy" id="553636"/>
    <lineage>
        <taxon>Bacteria</taxon>
        <taxon>Pseudomonadati</taxon>
        <taxon>Pseudomonadota</taxon>
        <taxon>Gammaproteobacteria</taxon>
        <taxon>Lysobacterales</taxon>
        <taxon>Lysobacteraceae</taxon>
        <taxon>Lysobacter</taxon>
    </lineage>
</organism>
<protein>
    <submittedName>
        <fullName evidence="1">COG3650 family protein</fullName>
    </submittedName>
</protein>
<sequence>MFIGAGALCMAGLLTACTSARFSDHPPPPVAGASDDGRAAKLAPPQRLLARGTEPFWLVEVERERLLWKTPEQPEGRWLSAERHVGARSARYSGHDGATAFALEITAAPCSDGMSDLAYPFTAVWFYGAATQRGCALPRD</sequence>
<evidence type="ECO:0000313" key="2">
    <source>
        <dbReference type="Proteomes" id="UP001589896"/>
    </source>
</evidence>
<comment type="caution">
    <text evidence="1">The sequence shown here is derived from an EMBL/GenBank/DDBJ whole genome shotgun (WGS) entry which is preliminary data.</text>
</comment>
<keyword evidence="2" id="KW-1185">Reference proteome</keyword>
<gene>
    <name evidence="1" type="ORF">ACFFGH_05535</name>
</gene>
<proteinExistence type="predicted"/>